<dbReference type="AlphaFoldDB" id="A0A6A6BZK0"/>
<organism evidence="2 3">
    <name type="scientific">Zasmidium cellare ATCC 36951</name>
    <dbReference type="NCBI Taxonomy" id="1080233"/>
    <lineage>
        <taxon>Eukaryota</taxon>
        <taxon>Fungi</taxon>
        <taxon>Dikarya</taxon>
        <taxon>Ascomycota</taxon>
        <taxon>Pezizomycotina</taxon>
        <taxon>Dothideomycetes</taxon>
        <taxon>Dothideomycetidae</taxon>
        <taxon>Mycosphaerellales</taxon>
        <taxon>Mycosphaerellaceae</taxon>
        <taxon>Zasmidium</taxon>
    </lineage>
</organism>
<evidence type="ECO:0000313" key="3">
    <source>
        <dbReference type="Proteomes" id="UP000799537"/>
    </source>
</evidence>
<evidence type="ECO:0000313" key="2">
    <source>
        <dbReference type="EMBL" id="KAF2159012.1"/>
    </source>
</evidence>
<reference evidence="2" key="1">
    <citation type="journal article" date="2020" name="Stud. Mycol.">
        <title>101 Dothideomycetes genomes: a test case for predicting lifestyles and emergence of pathogens.</title>
        <authorList>
            <person name="Haridas S."/>
            <person name="Albert R."/>
            <person name="Binder M."/>
            <person name="Bloem J."/>
            <person name="Labutti K."/>
            <person name="Salamov A."/>
            <person name="Andreopoulos B."/>
            <person name="Baker S."/>
            <person name="Barry K."/>
            <person name="Bills G."/>
            <person name="Bluhm B."/>
            <person name="Cannon C."/>
            <person name="Castanera R."/>
            <person name="Culley D."/>
            <person name="Daum C."/>
            <person name="Ezra D."/>
            <person name="Gonzalez J."/>
            <person name="Henrissat B."/>
            <person name="Kuo A."/>
            <person name="Liang C."/>
            <person name="Lipzen A."/>
            <person name="Lutzoni F."/>
            <person name="Magnuson J."/>
            <person name="Mondo S."/>
            <person name="Nolan M."/>
            <person name="Ohm R."/>
            <person name="Pangilinan J."/>
            <person name="Park H.-J."/>
            <person name="Ramirez L."/>
            <person name="Alfaro M."/>
            <person name="Sun H."/>
            <person name="Tritt A."/>
            <person name="Yoshinaga Y."/>
            <person name="Zwiers L.-H."/>
            <person name="Turgeon B."/>
            <person name="Goodwin S."/>
            <person name="Spatafora J."/>
            <person name="Crous P."/>
            <person name="Grigoriev I."/>
        </authorList>
    </citation>
    <scope>NUCLEOTIDE SEQUENCE</scope>
    <source>
        <strain evidence="2">ATCC 36951</strain>
    </source>
</reference>
<gene>
    <name evidence="2" type="ORF">M409DRAFT_30547</name>
</gene>
<name>A0A6A6BZK0_ZASCE</name>
<dbReference type="RefSeq" id="XP_033659901.1">
    <property type="nucleotide sequence ID" value="XM_033809977.1"/>
</dbReference>
<protein>
    <submittedName>
        <fullName evidence="2">Uncharacterized protein</fullName>
    </submittedName>
</protein>
<feature type="coiled-coil region" evidence="1">
    <location>
        <begin position="169"/>
        <end position="203"/>
    </location>
</feature>
<keyword evidence="1" id="KW-0175">Coiled coil</keyword>
<evidence type="ECO:0000256" key="1">
    <source>
        <dbReference type="SAM" id="Coils"/>
    </source>
</evidence>
<sequence>MGISKVKQAQRARRIREQSNTTLETISAAGVHRPVRSRRRTHISLLDADITDPLPRCTVRWADNTTSEIPLTKLLKPSIWHTISGLQHIEASNSRPTAQAVQPRPASTALADLRQANEARARLEAELEESKSRNLAPVTQNEMLKESSDQDACAVKLLKTRARKDILTIAKLKTQVHQLRTQMQSLDAERKALKVDLARVSNAVVSWGFQDVDAIPII</sequence>
<dbReference type="EMBL" id="ML993644">
    <property type="protein sequence ID" value="KAF2159012.1"/>
    <property type="molecule type" value="Genomic_DNA"/>
</dbReference>
<accession>A0A6A6BZK0</accession>
<dbReference type="Proteomes" id="UP000799537">
    <property type="component" value="Unassembled WGS sequence"/>
</dbReference>
<dbReference type="GeneID" id="54563249"/>
<feature type="coiled-coil region" evidence="1">
    <location>
        <begin position="106"/>
        <end position="133"/>
    </location>
</feature>
<proteinExistence type="predicted"/>
<keyword evidence="3" id="KW-1185">Reference proteome</keyword>